<dbReference type="GO" id="GO:0016605">
    <property type="term" value="C:PML body"/>
    <property type="evidence" value="ECO:0007669"/>
    <property type="project" value="UniProtKB-SubCell"/>
</dbReference>
<proteinExistence type="predicted"/>
<comment type="subcellular location">
    <subcellularLocation>
        <location evidence="3">Nucleus</location>
        <location evidence="3">PML body</location>
    </subcellularLocation>
</comment>
<dbReference type="PANTHER" id="PTHR15822">
    <property type="entry name" value="TRAF AND TNF RECEPTOR-ASSOCIATED PROTEIN"/>
    <property type="match status" value="1"/>
</dbReference>
<sequence length="356" mass="40864">MSESDDNNLPSAAECDKICQEFASITGTDTALAMFYLQDREWSLDRALNSYFEESAAGGVNTASASALQTTTVIQTKKNKENKPNSSNKIPEQAGSGLPFRIRVLSWNIDGLDKDSLRSRTQAVCETIKREDPHVVFLQEVVVETQEIIQELCPLYHMIPGNEEAYFAAILVKIGDVQVEETKILPFPNTVMLRNLISLKCIVKGEKFVMMTSHLESTKEYSKERQEQLKQCFKYIGARDKGYTVIFGGDLNLRDNEIDAIGGLPENIYDIWEITGKRPEAKFTWDLMRNDNLRMPNRFKPRCRFDRLYIRHSEQKEVKAEYFELCGLERLRNVQRFCSDHWGLLAHFNILSKIPK</sequence>
<dbReference type="SUPFAM" id="SSF46934">
    <property type="entry name" value="UBA-like"/>
    <property type="match status" value="1"/>
</dbReference>
<dbReference type="InterPro" id="IPR051547">
    <property type="entry name" value="TDP2-like"/>
</dbReference>
<evidence type="ECO:0000256" key="12">
    <source>
        <dbReference type="ARBA" id="ARBA00031304"/>
    </source>
</evidence>
<keyword evidence="7" id="KW-0227">DNA damage</keyword>
<evidence type="ECO:0000256" key="8">
    <source>
        <dbReference type="ARBA" id="ARBA00022801"/>
    </source>
</evidence>
<evidence type="ECO:0000256" key="9">
    <source>
        <dbReference type="ARBA" id="ARBA00022842"/>
    </source>
</evidence>
<dbReference type="InterPro" id="IPR009060">
    <property type="entry name" value="UBA-like_sf"/>
</dbReference>
<keyword evidence="8" id="KW-0378">Hydrolase</keyword>
<evidence type="ECO:0000256" key="7">
    <source>
        <dbReference type="ARBA" id="ARBA00022763"/>
    </source>
</evidence>
<keyword evidence="5" id="KW-0540">Nuclease</keyword>
<dbReference type="AlphaFoldDB" id="A0A9D3Z2Z1"/>
<dbReference type="CDD" id="cd14672">
    <property type="entry name" value="UBA_ceTYDP2_like"/>
    <property type="match status" value="1"/>
</dbReference>
<keyword evidence="15" id="KW-1185">Reference proteome</keyword>
<comment type="cofactor">
    <cofactor evidence="2">
        <name>Mg(2+)</name>
        <dbReference type="ChEBI" id="CHEBI:18420"/>
    </cofactor>
</comment>
<keyword evidence="10" id="KW-0234">DNA repair</keyword>
<accession>A0A9D3Z2Z1</accession>
<comment type="caution">
    <text evidence="14">The sequence shown here is derived from an EMBL/GenBank/DDBJ whole genome shotgun (WGS) entry which is preliminary data.</text>
</comment>
<dbReference type="GO" id="GO:0070260">
    <property type="term" value="F:5'-tyrosyl-DNA phosphodiesterase activity"/>
    <property type="evidence" value="ECO:0007669"/>
    <property type="project" value="TreeGrafter"/>
</dbReference>
<dbReference type="PANTHER" id="PTHR15822:SF4">
    <property type="entry name" value="TYROSYL-DNA PHOSPHODIESTERASE 2"/>
    <property type="match status" value="1"/>
</dbReference>
<dbReference type="GO" id="GO:0003697">
    <property type="term" value="F:single-stranded DNA binding"/>
    <property type="evidence" value="ECO:0007669"/>
    <property type="project" value="TreeGrafter"/>
</dbReference>
<comment type="cofactor">
    <cofactor evidence="1">
        <name>Mn(2+)</name>
        <dbReference type="ChEBI" id="CHEBI:29035"/>
    </cofactor>
</comment>
<dbReference type="GO" id="GO:0046872">
    <property type="term" value="F:metal ion binding"/>
    <property type="evidence" value="ECO:0007669"/>
    <property type="project" value="UniProtKB-KW"/>
</dbReference>
<dbReference type="SUPFAM" id="SSF56219">
    <property type="entry name" value="DNase I-like"/>
    <property type="match status" value="1"/>
</dbReference>
<evidence type="ECO:0000313" key="15">
    <source>
        <dbReference type="Proteomes" id="UP000828390"/>
    </source>
</evidence>
<evidence type="ECO:0000256" key="4">
    <source>
        <dbReference type="ARBA" id="ARBA00017870"/>
    </source>
</evidence>
<reference evidence="14" key="1">
    <citation type="journal article" date="2019" name="bioRxiv">
        <title>The Genome of the Zebra Mussel, Dreissena polymorpha: A Resource for Invasive Species Research.</title>
        <authorList>
            <person name="McCartney M.A."/>
            <person name="Auch B."/>
            <person name="Kono T."/>
            <person name="Mallez S."/>
            <person name="Zhang Y."/>
            <person name="Obille A."/>
            <person name="Becker A."/>
            <person name="Abrahante J.E."/>
            <person name="Garbe J."/>
            <person name="Badalamenti J.P."/>
            <person name="Herman A."/>
            <person name="Mangelson H."/>
            <person name="Liachko I."/>
            <person name="Sullivan S."/>
            <person name="Sone E.D."/>
            <person name="Koren S."/>
            <person name="Silverstein K.A.T."/>
            <person name="Beckman K.B."/>
            <person name="Gohl D.M."/>
        </authorList>
    </citation>
    <scope>NUCLEOTIDE SEQUENCE</scope>
    <source>
        <strain evidence="14">Duluth1</strain>
        <tissue evidence="14">Whole animal</tissue>
    </source>
</reference>
<dbReference type="InterPro" id="IPR036691">
    <property type="entry name" value="Endo/exonu/phosph_ase_sf"/>
</dbReference>
<dbReference type="GO" id="GO:0005737">
    <property type="term" value="C:cytoplasm"/>
    <property type="evidence" value="ECO:0007669"/>
    <property type="project" value="TreeGrafter"/>
</dbReference>
<evidence type="ECO:0000313" key="14">
    <source>
        <dbReference type="EMBL" id="KAH3709701.1"/>
    </source>
</evidence>
<evidence type="ECO:0000256" key="1">
    <source>
        <dbReference type="ARBA" id="ARBA00001936"/>
    </source>
</evidence>
<dbReference type="EMBL" id="JAIWYP010000014">
    <property type="protein sequence ID" value="KAH3709701.1"/>
    <property type="molecule type" value="Genomic_DNA"/>
</dbReference>
<dbReference type="GO" id="GO:0004518">
    <property type="term" value="F:nuclease activity"/>
    <property type="evidence" value="ECO:0007669"/>
    <property type="project" value="UniProtKB-KW"/>
</dbReference>
<dbReference type="Gene3D" id="3.60.10.10">
    <property type="entry name" value="Endonuclease/exonuclease/phosphatase"/>
    <property type="match status" value="1"/>
</dbReference>
<protein>
    <recommendedName>
        <fullName evidence="4">Tyrosyl-DNA phosphodiesterase 2</fullName>
    </recommendedName>
    <alternativeName>
        <fullName evidence="12">5'-tyrosyl-DNA phosphodiesterase</fullName>
    </alternativeName>
</protein>
<evidence type="ECO:0000256" key="10">
    <source>
        <dbReference type="ARBA" id="ARBA00023204"/>
    </source>
</evidence>
<dbReference type="Proteomes" id="UP000828390">
    <property type="component" value="Unassembled WGS sequence"/>
</dbReference>
<evidence type="ECO:0000256" key="3">
    <source>
        <dbReference type="ARBA" id="ARBA00004322"/>
    </source>
</evidence>
<gene>
    <name evidence="14" type="ORF">DPMN_069164</name>
</gene>
<name>A0A9D3Z2Z1_DREPO</name>
<dbReference type="Pfam" id="PF03372">
    <property type="entry name" value="Exo_endo_phos"/>
    <property type="match status" value="1"/>
</dbReference>
<evidence type="ECO:0000259" key="13">
    <source>
        <dbReference type="Pfam" id="PF03372"/>
    </source>
</evidence>
<dbReference type="Pfam" id="PF14555">
    <property type="entry name" value="UBA_4"/>
    <property type="match status" value="1"/>
</dbReference>
<feature type="domain" description="Endonuclease/exonuclease/phosphatase" evidence="13">
    <location>
        <begin position="105"/>
        <end position="341"/>
    </location>
</feature>
<dbReference type="InterPro" id="IPR005135">
    <property type="entry name" value="Endo/exonuclease/phosphatase"/>
</dbReference>
<evidence type="ECO:0000256" key="2">
    <source>
        <dbReference type="ARBA" id="ARBA00001946"/>
    </source>
</evidence>
<evidence type="ECO:0000256" key="11">
    <source>
        <dbReference type="ARBA" id="ARBA00023242"/>
    </source>
</evidence>
<keyword evidence="11" id="KW-0539">Nucleus</keyword>
<reference evidence="14" key="2">
    <citation type="submission" date="2020-11" db="EMBL/GenBank/DDBJ databases">
        <authorList>
            <person name="McCartney M.A."/>
            <person name="Auch B."/>
            <person name="Kono T."/>
            <person name="Mallez S."/>
            <person name="Becker A."/>
            <person name="Gohl D.M."/>
            <person name="Silverstein K.A.T."/>
            <person name="Koren S."/>
            <person name="Bechman K.B."/>
            <person name="Herman A."/>
            <person name="Abrahante J.E."/>
            <person name="Garbe J."/>
        </authorList>
    </citation>
    <scope>NUCLEOTIDE SEQUENCE</scope>
    <source>
        <strain evidence="14">Duluth1</strain>
        <tissue evidence="14">Whole animal</tissue>
    </source>
</reference>
<dbReference type="FunFam" id="3.60.10.10:FF:000024">
    <property type="entry name" value="Tyrosyl-DNA phosphodiesterase 2"/>
    <property type="match status" value="1"/>
</dbReference>
<dbReference type="OrthoDB" id="9975959at2759"/>
<organism evidence="14 15">
    <name type="scientific">Dreissena polymorpha</name>
    <name type="common">Zebra mussel</name>
    <name type="synonym">Mytilus polymorpha</name>
    <dbReference type="NCBI Taxonomy" id="45954"/>
    <lineage>
        <taxon>Eukaryota</taxon>
        <taxon>Metazoa</taxon>
        <taxon>Spiralia</taxon>
        <taxon>Lophotrochozoa</taxon>
        <taxon>Mollusca</taxon>
        <taxon>Bivalvia</taxon>
        <taxon>Autobranchia</taxon>
        <taxon>Heteroconchia</taxon>
        <taxon>Euheterodonta</taxon>
        <taxon>Imparidentia</taxon>
        <taxon>Neoheterodontei</taxon>
        <taxon>Myida</taxon>
        <taxon>Dreissenoidea</taxon>
        <taxon>Dreissenidae</taxon>
        <taxon>Dreissena</taxon>
    </lineage>
</organism>
<evidence type="ECO:0000256" key="6">
    <source>
        <dbReference type="ARBA" id="ARBA00022723"/>
    </source>
</evidence>
<evidence type="ECO:0000256" key="5">
    <source>
        <dbReference type="ARBA" id="ARBA00022722"/>
    </source>
</evidence>
<dbReference type="GO" id="GO:0006302">
    <property type="term" value="P:double-strand break repair"/>
    <property type="evidence" value="ECO:0007669"/>
    <property type="project" value="TreeGrafter"/>
</dbReference>
<keyword evidence="9" id="KW-0460">Magnesium</keyword>
<dbReference type="Gene3D" id="1.10.8.10">
    <property type="entry name" value="DNA helicase RuvA subunit, C-terminal domain"/>
    <property type="match status" value="1"/>
</dbReference>
<dbReference type="CDD" id="cd09080">
    <property type="entry name" value="TDP2"/>
    <property type="match status" value="1"/>
</dbReference>
<keyword evidence="6" id="KW-0479">Metal-binding</keyword>